<keyword evidence="3 4" id="KW-0472">Membrane</keyword>
<dbReference type="Proteomes" id="UP000063229">
    <property type="component" value="Chromosome"/>
</dbReference>
<dbReference type="InterPro" id="IPR036259">
    <property type="entry name" value="MFS_trans_sf"/>
</dbReference>
<dbReference type="GO" id="GO:0022857">
    <property type="term" value="F:transmembrane transporter activity"/>
    <property type="evidence" value="ECO:0007669"/>
    <property type="project" value="InterPro"/>
</dbReference>
<name>A0A0X1T8A0_PSEAA</name>
<feature type="transmembrane region" description="Helical" evidence="4">
    <location>
        <begin position="208"/>
        <end position="225"/>
    </location>
</feature>
<keyword evidence="2 4" id="KW-1133">Transmembrane helix</keyword>
<feature type="transmembrane region" description="Helical" evidence="4">
    <location>
        <begin position="79"/>
        <end position="98"/>
    </location>
</feature>
<gene>
    <name evidence="5" type="ORF">AWM79_23850</name>
</gene>
<evidence type="ECO:0000256" key="4">
    <source>
        <dbReference type="SAM" id="Phobius"/>
    </source>
</evidence>
<feature type="transmembrane region" description="Helical" evidence="4">
    <location>
        <begin position="140"/>
        <end position="160"/>
    </location>
</feature>
<evidence type="ECO:0000256" key="3">
    <source>
        <dbReference type="ARBA" id="ARBA00023136"/>
    </source>
</evidence>
<proteinExistence type="predicted"/>
<dbReference type="KEGG" id="pagb:AWM79_23850"/>
<evidence type="ECO:0000256" key="1">
    <source>
        <dbReference type="ARBA" id="ARBA00022692"/>
    </source>
</evidence>
<accession>A0A0X1T8A0</accession>
<evidence type="ECO:0000313" key="6">
    <source>
        <dbReference type="Proteomes" id="UP000063229"/>
    </source>
</evidence>
<dbReference type="AlphaFoldDB" id="A0A0X1T8A0"/>
<feature type="transmembrane region" description="Helical" evidence="4">
    <location>
        <begin position="48"/>
        <end position="67"/>
    </location>
</feature>
<dbReference type="EMBL" id="CP014135">
    <property type="protein sequence ID" value="AMB88143.1"/>
    <property type="molecule type" value="Genomic_DNA"/>
</dbReference>
<dbReference type="STRING" id="46677.AWM79_23850"/>
<evidence type="ECO:0000256" key="2">
    <source>
        <dbReference type="ARBA" id="ARBA00022989"/>
    </source>
</evidence>
<dbReference type="RefSeq" id="WP_060783894.1">
    <property type="nucleotide sequence ID" value="NZ_CP014135.1"/>
</dbReference>
<keyword evidence="1 4" id="KW-0812">Transmembrane</keyword>
<feature type="transmembrane region" description="Helical" evidence="4">
    <location>
        <begin position="104"/>
        <end position="128"/>
    </location>
</feature>
<organism evidence="5 6">
    <name type="scientific">Pseudomonas agarici</name>
    <dbReference type="NCBI Taxonomy" id="46677"/>
    <lineage>
        <taxon>Bacteria</taxon>
        <taxon>Pseudomonadati</taxon>
        <taxon>Pseudomonadota</taxon>
        <taxon>Gammaproteobacteria</taxon>
        <taxon>Pseudomonadales</taxon>
        <taxon>Pseudomonadaceae</taxon>
        <taxon>Pseudomonas</taxon>
    </lineage>
</organism>
<feature type="transmembrane region" description="Helical" evidence="4">
    <location>
        <begin position="166"/>
        <end position="187"/>
    </location>
</feature>
<dbReference type="Gene3D" id="1.20.1250.20">
    <property type="entry name" value="MFS general substrate transporter like domains"/>
    <property type="match status" value="1"/>
</dbReference>
<sequence>MRGLIRGVALPTTMHNIIALRLLFVMANALGPFAALFFNRHYQLDGPAVALVITLASAFYLTGNLLGGALASRYAFRPLLLGTSSCSSIFLVLAMVFTTPHLSIIMVLLFILCAGVITPTFSMLTSLATTDANRIASFGYLHLASNLGSALLFVIGGYLLGLHSQYLMVFAASLSVACLLASALLALPERLVHGPQARQGILRDMIDMPKIVVVAGALFFALSILDAQREYQLPLWLDLRAVDSSASTFATIGLVNALLVILITQPLIALTFRFSTLTNLAMASIFYGIGFGAYAFFEHAALILSFVFFWTMGEILGITHITALSWSLYGLFGLALGSACLFAVVRGVSTSQVSSSRSS</sequence>
<reference evidence="5 6" key="1">
    <citation type="submission" date="2016-01" db="EMBL/GenBank/DDBJ databases">
        <authorList>
            <person name="McClelland M."/>
            <person name="Jain A."/>
            <person name="Saraogi P."/>
            <person name="Mendelson R."/>
            <person name="Westerman R."/>
            <person name="SanMiguel P."/>
            <person name="Csonka L."/>
        </authorList>
    </citation>
    <scope>NUCLEOTIDE SEQUENCE [LARGE SCALE GENOMIC DNA]</scope>
    <source>
        <strain evidence="5 6">NCPPB 2472</strain>
    </source>
</reference>
<evidence type="ECO:0000313" key="5">
    <source>
        <dbReference type="EMBL" id="AMB88143.1"/>
    </source>
</evidence>
<feature type="transmembrane region" description="Helical" evidence="4">
    <location>
        <begin position="20"/>
        <end position="42"/>
    </location>
</feature>
<feature type="transmembrane region" description="Helical" evidence="4">
    <location>
        <begin position="323"/>
        <end position="345"/>
    </location>
</feature>
<keyword evidence="6" id="KW-1185">Reference proteome</keyword>
<dbReference type="InterPro" id="IPR011701">
    <property type="entry name" value="MFS"/>
</dbReference>
<dbReference type="Pfam" id="PF07690">
    <property type="entry name" value="MFS_1"/>
    <property type="match status" value="1"/>
</dbReference>
<dbReference type="SUPFAM" id="SSF103473">
    <property type="entry name" value="MFS general substrate transporter"/>
    <property type="match status" value="1"/>
</dbReference>
<feature type="transmembrane region" description="Helical" evidence="4">
    <location>
        <begin position="245"/>
        <end position="272"/>
    </location>
</feature>
<feature type="transmembrane region" description="Helical" evidence="4">
    <location>
        <begin position="284"/>
        <end position="311"/>
    </location>
</feature>
<protein>
    <submittedName>
        <fullName evidence="5">MFS transporter</fullName>
    </submittedName>
</protein>